<dbReference type="AlphaFoldDB" id="A0A4R6DB01"/>
<dbReference type="EMBL" id="SNVW01000020">
    <property type="protein sequence ID" value="TDN41443.1"/>
    <property type="molecule type" value="Genomic_DNA"/>
</dbReference>
<sequence length="102" mass="10953">MRDALEHVPAHYERVRVLTIQTVAMGVSAEQEARWPQLAAAAMLAAEEGREPVPAVWFRTDEGASGLIPVSKLTPVTFTDDEEPARFIGIVTALGPDAAPST</sequence>
<evidence type="ECO:0000313" key="2">
    <source>
        <dbReference type="Proteomes" id="UP000295764"/>
    </source>
</evidence>
<accession>A0A4R6DB01</accession>
<dbReference type="RefSeq" id="WP_133521300.1">
    <property type="nucleotide sequence ID" value="NZ_SNVW01000020.1"/>
</dbReference>
<protein>
    <submittedName>
        <fullName evidence="1">Uncharacterized protein</fullName>
    </submittedName>
</protein>
<organism evidence="1 2">
    <name type="scientific">Curtobacterium flaccumfaciens</name>
    <dbReference type="NCBI Taxonomy" id="2035"/>
    <lineage>
        <taxon>Bacteria</taxon>
        <taxon>Bacillati</taxon>
        <taxon>Actinomycetota</taxon>
        <taxon>Actinomycetes</taxon>
        <taxon>Micrococcales</taxon>
        <taxon>Microbacteriaceae</taxon>
        <taxon>Curtobacterium</taxon>
    </lineage>
</organism>
<reference evidence="1 2" key="1">
    <citation type="submission" date="2019-03" db="EMBL/GenBank/DDBJ databases">
        <title>Genomic analyses of the natural microbiome of Caenorhabditis elegans.</title>
        <authorList>
            <person name="Samuel B."/>
        </authorList>
    </citation>
    <scope>NUCLEOTIDE SEQUENCE [LARGE SCALE GENOMIC DNA]</scope>
    <source>
        <strain evidence="1 2">JUb65</strain>
    </source>
</reference>
<proteinExistence type="predicted"/>
<comment type="caution">
    <text evidence="1">The sequence shown here is derived from an EMBL/GenBank/DDBJ whole genome shotgun (WGS) entry which is preliminary data.</text>
</comment>
<dbReference type="OrthoDB" id="9976317at2"/>
<dbReference type="Proteomes" id="UP000295764">
    <property type="component" value="Unassembled WGS sequence"/>
</dbReference>
<evidence type="ECO:0000313" key="1">
    <source>
        <dbReference type="EMBL" id="TDN41443.1"/>
    </source>
</evidence>
<name>A0A4R6DB01_9MICO</name>
<gene>
    <name evidence="1" type="ORF">EDF64_12018</name>
</gene>